<sequence>MMVDSLNDSSDYLFLDSTFIIFTLNSLSRVNKGERDQGSRIKRSDYDEDGLKGGVFRSDNVPEEAVVKVVDCFHGKSIGTKN</sequence>
<comment type="caution">
    <text evidence="1">The sequence shown here is derived from an EMBL/GenBank/DDBJ whole genome shotgun (WGS) entry which is preliminary data.</text>
</comment>
<dbReference type="AlphaFoldDB" id="A0A9J5ZTZ1"/>
<accession>A0A9J5ZTZ1</accession>
<keyword evidence="2" id="KW-1185">Reference proteome</keyword>
<gene>
    <name evidence="1" type="ORF">H5410_015513</name>
</gene>
<reference evidence="1 2" key="1">
    <citation type="submission" date="2020-09" db="EMBL/GenBank/DDBJ databases">
        <title>De no assembly of potato wild relative species, Solanum commersonii.</title>
        <authorList>
            <person name="Cho K."/>
        </authorList>
    </citation>
    <scope>NUCLEOTIDE SEQUENCE [LARGE SCALE GENOMIC DNA]</scope>
    <source>
        <strain evidence="1">LZ3.2</strain>
        <tissue evidence="1">Leaf</tissue>
    </source>
</reference>
<name>A0A9J5ZTZ1_SOLCO</name>
<dbReference type="Proteomes" id="UP000824120">
    <property type="component" value="Chromosome 3"/>
</dbReference>
<evidence type="ECO:0000313" key="2">
    <source>
        <dbReference type="Proteomes" id="UP000824120"/>
    </source>
</evidence>
<proteinExistence type="predicted"/>
<protein>
    <submittedName>
        <fullName evidence="1">Uncharacterized protein</fullName>
    </submittedName>
</protein>
<dbReference type="EMBL" id="JACXVP010000003">
    <property type="protein sequence ID" value="KAG5615689.1"/>
    <property type="molecule type" value="Genomic_DNA"/>
</dbReference>
<evidence type="ECO:0000313" key="1">
    <source>
        <dbReference type="EMBL" id="KAG5615689.1"/>
    </source>
</evidence>
<organism evidence="1 2">
    <name type="scientific">Solanum commersonii</name>
    <name type="common">Commerson's wild potato</name>
    <name type="synonym">Commerson's nightshade</name>
    <dbReference type="NCBI Taxonomy" id="4109"/>
    <lineage>
        <taxon>Eukaryota</taxon>
        <taxon>Viridiplantae</taxon>
        <taxon>Streptophyta</taxon>
        <taxon>Embryophyta</taxon>
        <taxon>Tracheophyta</taxon>
        <taxon>Spermatophyta</taxon>
        <taxon>Magnoliopsida</taxon>
        <taxon>eudicotyledons</taxon>
        <taxon>Gunneridae</taxon>
        <taxon>Pentapetalae</taxon>
        <taxon>asterids</taxon>
        <taxon>lamiids</taxon>
        <taxon>Solanales</taxon>
        <taxon>Solanaceae</taxon>
        <taxon>Solanoideae</taxon>
        <taxon>Solaneae</taxon>
        <taxon>Solanum</taxon>
    </lineage>
</organism>